<dbReference type="RefSeq" id="WP_056994517.1">
    <property type="nucleotide sequence ID" value="NZ_CANCWM010000001.1"/>
</dbReference>
<dbReference type="Pfam" id="PF13231">
    <property type="entry name" value="PMT_2"/>
    <property type="match status" value="1"/>
</dbReference>
<keyword evidence="1" id="KW-0472">Membrane</keyword>
<feature type="transmembrane region" description="Helical" evidence="1">
    <location>
        <begin position="464"/>
        <end position="481"/>
    </location>
</feature>
<proteinExistence type="predicted"/>
<keyword evidence="4" id="KW-1185">Reference proteome</keyword>
<sequence length="514" mass="58443">MTKNKLERVSNFVISILLYSLIVISIMGGSAALVDDLKTSTNHTVALAILVTMIGIICFLVKFNAPSKLKKIKNLKRLLLILIVVITITWQFNLVFALSGRMGWDPAITSYVSTNRSLLHTGLSYDYFSYYPNNFLIVAVGRLFWKFLNLIGYTNYSNFVFGSGIVNYILIDFSILLLYSAIKIFFNQRIAFASSSISLIMIGLSPVNVIPYTDTFAYFIGVVLIYLLSKFLETESKKNKIIFMTFLGVIAGFGYYIKPTTLIFTIALGLVAVVNLINIKRKDWKFLAIVVIAFGSSFISTSFIIKSFQYDNNIIKIDKRKTFPVNHFIAMGMEGSGGYSSYDVIENIKIKNPVDRRKFNSDLIKKRLKEKGTLGYLKFLVIKQINNTANGTFGWGLEGGYLYSPFKEKSVSSLQKIQRKIFMTKGRRNEASPNWNGHKLLIQMIWVSVLFSTMLSLRSEELRVQLFKLCVLGGLIFLLFFEGGRSRYLIQFLPFFFTLSGIGIEKMMYLRSKN</sequence>
<dbReference type="EMBL" id="JQBA01000022">
    <property type="protein sequence ID" value="KRN44128.1"/>
    <property type="molecule type" value="Genomic_DNA"/>
</dbReference>
<feature type="transmembrane region" description="Helical" evidence="1">
    <location>
        <begin position="263"/>
        <end position="279"/>
    </location>
</feature>
<dbReference type="InterPro" id="IPR038731">
    <property type="entry name" value="RgtA/B/C-like"/>
</dbReference>
<evidence type="ECO:0000256" key="1">
    <source>
        <dbReference type="SAM" id="Phobius"/>
    </source>
</evidence>
<organism evidence="3 4">
    <name type="scientific">Limosilactobacillus ingluviei</name>
    <dbReference type="NCBI Taxonomy" id="148604"/>
    <lineage>
        <taxon>Bacteria</taxon>
        <taxon>Bacillati</taxon>
        <taxon>Bacillota</taxon>
        <taxon>Bacilli</taxon>
        <taxon>Lactobacillales</taxon>
        <taxon>Lactobacillaceae</taxon>
        <taxon>Limosilactobacillus</taxon>
    </lineage>
</organism>
<evidence type="ECO:0000313" key="4">
    <source>
        <dbReference type="Proteomes" id="UP000051639"/>
    </source>
</evidence>
<dbReference type="PATRIC" id="fig|148604.4.peg.853"/>
<feature type="transmembrane region" description="Helical" evidence="1">
    <location>
        <begin position="190"/>
        <end position="210"/>
    </location>
</feature>
<feature type="transmembrane region" description="Helical" evidence="1">
    <location>
        <begin position="487"/>
        <end position="504"/>
    </location>
</feature>
<evidence type="ECO:0000313" key="3">
    <source>
        <dbReference type="EMBL" id="KRN44128.1"/>
    </source>
</evidence>
<name>A0A0R2GTN0_9LACO</name>
<feature type="transmembrane region" description="Helical" evidence="1">
    <location>
        <begin position="286"/>
        <end position="305"/>
    </location>
</feature>
<feature type="transmembrane region" description="Helical" evidence="1">
    <location>
        <begin position="45"/>
        <end position="65"/>
    </location>
</feature>
<comment type="caution">
    <text evidence="3">The sequence shown here is derived from an EMBL/GenBank/DDBJ whole genome shotgun (WGS) entry which is preliminary data.</text>
</comment>
<feature type="transmembrane region" description="Helical" evidence="1">
    <location>
        <begin position="156"/>
        <end position="178"/>
    </location>
</feature>
<dbReference type="AlphaFoldDB" id="A0A0R2GTN0"/>
<evidence type="ECO:0000259" key="2">
    <source>
        <dbReference type="Pfam" id="PF13231"/>
    </source>
</evidence>
<protein>
    <recommendedName>
        <fullName evidence="2">Glycosyltransferase RgtA/B/C/D-like domain-containing protein</fullName>
    </recommendedName>
</protein>
<feature type="transmembrane region" description="Helical" evidence="1">
    <location>
        <begin position="77"/>
        <end position="98"/>
    </location>
</feature>
<accession>A0A0R2GTN0</accession>
<dbReference type="OrthoDB" id="5695313at2"/>
<feature type="transmembrane region" description="Helical" evidence="1">
    <location>
        <begin position="440"/>
        <end position="457"/>
    </location>
</feature>
<dbReference type="Proteomes" id="UP000051639">
    <property type="component" value="Unassembled WGS sequence"/>
</dbReference>
<keyword evidence="1" id="KW-0812">Transmembrane</keyword>
<feature type="domain" description="Glycosyltransferase RgtA/B/C/D-like" evidence="2">
    <location>
        <begin position="168"/>
        <end position="293"/>
    </location>
</feature>
<feature type="transmembrane region" description="Helical" evidence="1">
    <location>
        <begin position="12"/>
        <end position="33"/>
    </location>
</feature>
<keyword evidence="1" id="KW-1133">Transmembrane helix</keyword>
<reference evidence="3 4" key="1">
    <citation type="journal article" date="2015" name="Genome Announc.">
        <title>Expanding the biotechnology potential of lactobacilli through comparative genomics of 213 strains and associated genera.</title>
        <authorList>
            <person name="Sun Z."/>
            <person name="Harris H.M."/>
            <person name="McCann A."/>
            <person name="Guo C."/>
            <person name="Argimon S."/>
            <person name="Zhang W."/>
            <person name="Yang X."/>
            <person name="Jeffery I.B."/>
            <person name="Cooney J.C."/>
            <person name="Kagawa T.F."/>
            <person name="Liu W."/>
            <person name="Song Y."/>
            <person name="Salvetti E."/>
            <person name="Wrobel A."/>
            <person name="Rasinkangas P."/>
            <person name="Parkhill J."/>
            <person name="Rea M.C."/>
            <person name="O'Sullivan O."/>
            <person name="Ritari J."/>
            <person name="Douillard F.P."/>
            <person name="Paul Ross R."/>
            <person name="Yang R."/>
            <person name="Briner A.E."/>
            <person name="Felis G.E."/>
            <person name="de Vos W.M."/>
            <person name="Barrangou R."/>
            <person name="Klaenhammer T.R."/>
            <person name="Caufield P.W."/>
            <person name="Cui Y."/>
            <person name="Zhang H."/>
            <person name="O'Toole P.W."/>
        </authorList>
    </citation>
    <scope>NUCLEOTIDE SEQUENCE [LARGE SCALE GENOMIC DNA]</scope>
    <source>
        <strain evidence="3 4">DSM 14792</strain>
    </source>
</reference>
<gene>
    <name evidence="3" type="ORF">IV41_GL000826</name>
</gene>
<feature type="transmembrane region" description="Helical" evidence="1">
    <location>
        <begin position="241"/>
        <end position="257"/>
    </location>
</feature>